<protein>
    <recommendedName>
        <fullName evidence="5">TIR domain-containing protein</fullName>
    </recommendedName>
</protein>
<organism evidence="6 7">
    <name type="scientific">Daucus carota subsp. sativus</name>
    <name type="common">Carrot</name>
    <dbReference type="NCBI Taxonomy" id="79200"/>
    <lineage>
        <taxon>Eukaryota</taxon>
        <taxon>Viridiplantae</taxon>
        <taxon>Streptophyta</taxon>
        <taxon>Embryophyta</taxon>
        <taxon>Tracheophyta</taxon>
        <taxon>Spermatophyta</taxon>
        <taxon>Magnoliopsida</taxon>
        <taxon>eudicotyledons</taxon>
        <taxon>Gunneridae</taxon>
        <taxon>Pentapetalae</taxon>
        <taxon>asterids</taxon>
        <taxon>campanulids</taxon>
        <taxon>Apiales</taxon>
        <taxon>Apiaceae</taxon>
        <taxon>Apioideae</taxon>
        <taxon>Scandiceae</taxon>
        <taxon>Daucinae</taxon>
        <taxon>Daucus</taxon>
        <taxon>Daucus sect. Daucus</taxon>
    </lineage>
</organism>
<dbReference type="Gene3D" id="3.40.50.300">
    <property type="entry name" value="P-loop containing nucleotide triphosphate hydrolases"/>
    <property type="match status" value="1"/>
</dbReference>
<dbReference type="InterPro" id="IPR000157">
    <property type="entry name" value="TIR_dom"/>
</dbReference>
<dbReference type="GO" id="GO:0007165">
    <property type="term" value="P:signal transduction"/>
    <property type="evidence" value="ECO:0007669"/>
    <property type="project" value="InterPro"/>
</dbReference>
<reference evidence="6" key="1">
    <citation type="journal article" date="2016" name="Nat. Genet.">
        <title>A high-quality carrot genome assembly provides new insights into carotenoid accumulation and asterid genome evolution.</title>
        <authorList>
            <person name="Iorizzo M."/>
            <person name="Ellison S."/>
            <person name="Senalik D."/>
            <person name="Zeng P."/>
            <person name="Satapoomin P."/>
            <person name="Huang J."/>
            <person name="Bowman M."/>
            <person name="Iovene M."/>
            <person name="Sanseverino W."/>
            <person name="Cavagnaro P."/>
            <person name="Yildiz M."/>
            <person name="Macko-Podgorni A."/>
            <person name="Moranska E."/>
            <person name="Grzebelus E."/>
            <person name="Grzebelus D."/>
            <person name="Ashrafi H."/>
            <person name="Zheng Z."/>
            <person name="Cheng S."/>
            <person name="Spooner D."/>
            <person name="Van Deynze A."/>
            <person name="Simon P."/>
        </authorList>
    </citation>
    <scope>NUCLEOTIDE SEQUENCE</scope>
    <source>
        <tissue evidence="6">Leaf</tissue>
    </source>
</reference>
<dbReference type="PRINTS" id="PR00364">
    <property type="entry name" value="DISEASERSIST"/>
</dbReference>
<gene>
    <name evidence="6" type="ORF">DCAR_0100641</name>
</gene>
<dbReference type="Gene3D" id="3.40.50.10140">
    <property type="entry name" value="Toll/interleukin-1 receptor homology (TIR) domain"/>
    <property type="match status" value="1"/>
</dbReference>
<dbReference type="SUPFAM" id="SSF52200">
    <property type="entry name" value="Toll/Interleukin receptor TIR domain"/>
    <property type="match status" value="1"/>
</dbReference>
<dbReference type="GO" id="GO:0006952">
    <property type="term" value="P:defense response"/>
    <property type="evidence" value="ECO:0007669"/>
    <property type="project" value="UniProtKB-KW"/>
</dbReference>
<dbReference type="AlphaFoldDB" id="A0AAF0W1E3"/>
<keyword evidence="3" id="KW-0611">Plant defense</keyword>
<dbReference type="SMART" id="SM00255">
    <property type="entry name" value="TIR"/>
    <property type="match status" value="1"/>
</dbReference>
<dbReference type="Gene3D" id="1.10.8.430">
    <property type="entry name" value="Helical domain of apoptotic protease-activating factors"/>
    <property type="match status" value="1"/>
</dbReference>
<name>A0AAF0W1E3_DAUCS</name>
<dbReference type="InterPro" id="IPR058192">
    <property type="entry name" value="WHD_ROQ1-like"/>
</dbReference>
<dbReference type="EMBL" id="CP093343">
    <property type="protein sequence ID" value="WOG81492.1"/>
    <property type="molecule type" value="Genomic_DNA"/>
</dbReference>
<evidence type="ECO:0000313" key="7">
    <source>
        <dbReference type="Proteomes" id="UP000077755"/>
    </source>
</evidence>
<dbReference type="InterPro" id="IPR002182">
    <property type="entry name" value="NB-ARC"/>
</dbReference>
<evidence type="ECO:0000256" key="2">
    <source>
        <dbReference type="ARBA" id="ARBA00022737"/>
    </source>
</evidence>
<dbReference type="Proteomes" id="UP000077755">
    <property type="component" value="Chromosome 1"/>
</dbReference>
<keyword evidence="7" id="KW-1185">Reference proteome</keyword>
<reference evidence="6" key="2">
    <citation type="submission" date="2022-03" db="EMBL/GenBank/DDBJ databases">
        <title>Draft title - Genomic analysis of global carrot germplasm unveils the trajectory of domestication and the origin of high carotenoid orange carrot.</title>
        <authorList>
            <person name="Iorizzo M."/>
            <person name="Ellison S."/>
            <person name="Senalik D."/>
            <person name="Macko-Podgorni A."/>
            <person name="Grzebelus D."/>
            <person name="Bostan H."/>
            <person name="Rolling W."/>
            <person name="Curaba J."/>
            <person name="Simon P."/>
        </authorList>
    </citation>
    <scope>NUCLEOTIDE SEQUENCE</scope>
    <source>
        <tissue evidence="6">Leaf</tissue>
    </source>
</reference>
<evidence type="ECO:0000256" key="1">
    <source>
        <dbReference type="ARBA" id="ARBA00022614"/>
    </source>
</evidence>
<feature type="domain" description="TIR" evidence="5">
    <location>
        <begin position="10"/>
        <end position="171"/>
    </location>
</feature>
<dbReference type="SUPFAM" id="SSF46785">
    <property type="entry name" value="Winged helix' DNA-binding domain"/>
    <property type="match status" value="1"/>
</dbReference>
<dbReference type="Pfam" id="PF00931">
    <property type="entry name" value="NB-ARC"/>
    <property type="match status" value="1"/>
</dbReference>
<sequence>MASTSSQTRTTWDVFLSFRGTDTRIGFTSHLYSALDRNGIRTFMDDPELRLGDGITAELLKAIQESEIYIVVLSVNYASSSWCLDELVEILDCKETMKRLVIPVFFNIDPSVSTSVVRYQKGSFEQHFRVHEVRYADKMERVKNWRRALGQVAESEAEIVDEIVKEILLQIKPTALDVAKYPVGLESRVKYITTTLLSSSTRSVVKIGIYGMGGVGKTTLAKALFNKLLLGSFEGGCFLENVRETSGNVKGLESLQQQLISDVLKISKDAVEISSVGQGTEQIERRIGSKKILVVIDDLEDPEKFESLVKSFAPGSVVIITTRDKEILDVIEVETQYKVNEMGDAEAETLFFRHAFGDTKPNDAIRILSKDVLRLAGGLPLALKVFGSYLYKRPEVRWKSYIERLQRDPDSSIEQRLIISLEANGSDDPLLKKMFLDIACLFIGRTKENLVEILYTYYPYADDKIDILEKRSLLTFNVKNEVRMHDLLRDMGEKIARNNTPGEPGKHSRLWVEKDICDVLEKDKGTEAIEGILLGQFDDDFDRLILDSIPDLLEKVSFSTESLRRMTGLRFLYLNGSYLIGKFKGTLEDLRWFCWINCPLKCLPFDFCPQKLVILELPRSKLTTMWEVKIEMTTTLDFRGLPRLENLKTLNMSFSEDLTTTPDFRRLPCLENLYLQGCVSLKEVHESIGSLARLVSLNLEGCLSLRSLPIELGNIKSLKELNASETSKLVKLELIRDCERELESLPNTICNLIELKVLKVTVKALPDSICNLRSLEILDIESSDTLERLPDQLWKLTSLLELNASITSLEKVPDIESSQTSLPLTKLDLSYSAITALPSGISQLSNLECLYLAQCHHLLSITELPPNLKYISANNCPSLGRLNLSNLKLLRELHLRNCSDLTEILGLEELTSLDELLLKGCRPSLLTHTLTKPLFQVRKISNSYLIIWRMDYGSGG</sequence>
<proteinExistence type="predicted"/>
<keyword evidence="2" id="KW-0677">Repeat</keyword>
<dbReference type="PANTHER" id="PTHR11017">
    <property type="entry name" value="LEUCINE-RICH REPEAT-CONTAINING PROTEIN"/>
    <property type="match status" value="1"/>
</dbReference>
<dbReference type="InterPro" id="IPR036390">
    <property type="entry name" value="WH_DNA-bd_sf"/>
</dbReference>
<evidence type="ECO:0000259" key="5">
    <source>
        <dbReference type="PROSITE" id="PS50104"/>
    </source>
</evidence>
<dbReference type="Pfam" id="PF01582">
    <property type="entry name" value="TIR"/>
    <property type="match status" value="1"/>
</dbReference>
<dbReference type="FunFam" id="3.40.50.10140:FF:000007">
    <property type="entry name" value="Disease resistance protein (TIR-NBS-LRR class)"/>
    <property type="match status" value="1"/>
</dbReference>
<evidence type="ECO:0000313" key="6">
    <source>
        <dbReference type="EMBL" id="WOG81492.1"/>
    </source>
</evidence>
<dbReference type="InterPro" id="IPR042197">
    <property type="entry name" value="Apaf_helical"/>
</dbReference>
<evidence type="ECO:0000256" key="4">
    <source>
        <dbReference type="ARBA" id="ARBA00023027"/>
    </source>
</evidence>
<dbReference type="PROSITE" id="PS50104">
    <property type="entry name" value="TIR"/>
    <property type="match status" value="1"/>
</dbReference>
<dbReference type="InterPro" id="IPR032675">
    <property type="entry name" value="LRR_dom_sf"/>
</dbReference>
<accession>A0AAF0W1E3</accession>
<keyword evidence="1" id="KW-0433">Leucine-rich repeat</keyword>
<keyword evidence="4" id="KW-0520">NAD</keyword>
<dbReference type="Gene3D" id="3.80.10.10">
    <property type="entry name" value="Ribonuclease Inhibitor"/>
    <property type="match status" value="2"/>
</dbReference>
<dbReference type="PANTHER" id="PTHR11017:SF271">
    <property type="entry name" value="DISEASE RESISTANCE PROTEIN (TIR-NBS-LRR CLASS) FAMILY"/>
    <property type="match status" value="1"/>
</dbReference>
<dbReference type="GO" id="GO:0043531">
    <property type="term" value="F:ADP binding"/>
    <property type="evidence" value="ECO:0007669"/>
    <property type="project" value="InterPro"/>
</dbReference>
<dbReference type="SUPFAM" id="SSF52058">
    <property type="entry name" value="L domain-like"/>
    <property type="match status" value="1"/>
</dbReference>
<dbReference type="InterPro" id="IPR044974">
    <property type="entry name" value="Disease_R_plants"/>
</dbReference>
<dbReference type="SUPFAM" id="SSF52540">
    <property type="entry name" value="P-loop containing nucleoside triphosphate hydrolases"/>
    <property type="match status" value="1"/>
</dbReference>
<dbReference type="InterPro" id="IPR035897">
    <property type="entry name" value="Toll_tir_struct_dom_sf"/>
</dbReference>
<dbReference type="InterPro" id="IPR027417">
    <property type="entry name" value="P-loop_NTPase"/>
</dbReference>
<evidence type="ECO:0000256" key="3">
    <source>
        <dbReference type="ARBA" id="ARBA00022821"/>
    </source>
</evidence>
<dbReference type="Pfam" id="PF23282">
    <property type="entry name" value="WHD_ROQ1"/>
    <property type="match status" value="1"/>
</dbReference>